<protein>
    <recommendedName>
        <fullName evidence="1 4">Proteasome assembly chaperone 2</fullName>
    </recommendedName>
</protein>
<dbReference type="EMBL" id="QOKY01000160">
    <property type="protein sequence ID" value="RMZ55470.1"/>
    <property type="molecule type" value="Genomic_DNA"/>
</dbReference>
<accession>A0A087SN36</accession>
<dbReference type="PANTHER" id="PTHR12970">
    <property type="entry name" value="PROTEASOME ASSEMBLY CHAPERONE 2"/>
    <property type="match status" value="1"/>
</dbReference>
<dbReference type="EMBL" id="GDKF01007363">
    <property type="protein sequence ID" value="JAT71259.1"/>
    <property type="molecule type" value="Transcribed_RNA"/>
</dbReference>
<comment type="subunit">
    <text evidence="4">Forms a heterodimer with PSMG1.</text>
</comment>
<dbReference type="GeneID" id="23612704"/>
<dbReference type="eggNOG" id="KOG3112">
    <property type="taxonomic scope" value="Eukaryota"/>
</dbReference>
<sequence>MEFWSHSHDVSIVGSTLVIPAVTVASLGQLALDVLIETQQADKIGNLHHTALLPCAGSKSFDHVKDAGPALAMEVYRSGDLVLLQQRAPVAAGCQSHFAQSIASWAQEQGVAQVLLLGGLDATLRRGEQLDGAQQLRYWQAGEGVLSGALHAGAVPPLEESWWEEQALREWSLPPWPLAAACADLGLPVAALLRFAAEGNNAADAVELAGAAAEALGLAARDLRTPSTWQHVFGVPPR</sequence>
<reference evidence="7 9" key="1">
    <citation type="journal article" date="2014" name="BMC Genomics">
        <title>Oil accumulation mechanisms of the oleaginous microalga Chlorella protothecoides revealed through its genome, transcriptomes, and proteomes.</title>
        <authorList>
            <person name="Gao C."/>
            <person name="Wang Y."/>
            <person name="Shen Y."/>
            <person name="Yan D."/>
            <person name="He X."/>
            <person name="Dai J."/>
            <person name="Wu Q."/>
        </authorList>
    </citation>
    <scope>NUCLEOTIDE SEQUENCE [LARGE SCALE GENOMIC DNA]</scope>
    <source>
        <strain evidence="7 9">0710</strain>
    </source>
</reference>
<evidence type="ECO:0000313" key="5">
    <source>
        <dbReference type="EMBL" id="JAT71259.1"/>
    </source>
</evidence>
<dbReference type="EMBL" id="KL662143">
    <property type="protein sequence ID" value="KFM27140.1"/>
    <property type="molecule type" value="Genomic_DNA"/>
</dbReference>
<name>A0A087SN36_AUXPR</name>
<dbReference type="GO" id="GO:0043248">
    <property type="term" value="P:proteasome assembly"/>
    <property type="evidence" value="ECO:0007669"/>
    <property type="project" value="TreeGrafter"/>
</dbReference>
<organism evidence="7 9">
    <name type="scientific">Auxenochlorella protothecoides</name>
    <name type="common">Green microalga</name>
    <name type="synonym">Chlorella protothecoides</name>
    <dbReference type="NCBI Taxonomy" id="3075"/>
    <lineage>
        <taxon>Eukaryota</taxon>
        <taxon>Viridiplantae</taxon>
        <taxon>Chlorophyta</taxon>
        <taxon>core chlorophytes</taxon>
        <taxon>Trebouxiophyceae</taxon>
        <taxon>Chlorellales</taxon>
        <taxon>Chlorellaceae</taxon>
        <taxon>Auxenochlorella</taxon>
    </lineage>
</organism>
<dbReference type="PANTHER" id="PTHR12970:SF1">
    <property type="entry name" value="PROTEASOME ASSEMBLY CHAPERONE 2"/>
    <property type="match status" value="1"/>
</dbReference>
<comment type="function">
    <text evidence="4">Chaperone protein which promotes assembly of the 20S proteasome as part of a heterodimer with PSMG1.</text>
</comment>
<dbReference type="AlphaFoldDB" id="A0A087SN36"/>
<dbReference type="GO" id="GO:0000502">
    <property type="term" value="C:proteasome complex"/>
    <property type="evidence" value="ECO:0007669"/>
    <property type="project" value="UniProtKB-KW"/>
</dbReference>
<dbReference type="OrthoDB" id="10260712at2759"/>
<dbReference type="InterPro" id="IPR019151">
    <property type="entry name" value="Proteasome_assmbl_chaperone_2"/>
</dbReference>
<reference evidence="8" key="5">
    <citation type="submission" date="2018-11" db="EMBL/GenBank/DDBJ databases">
        <title>Characterization of plant carbon substrate utilization by Auxenochlorella protothecoides.</title>
        <authorList>
            <person name="Vogler B.W."/>
            <person name="Starkenburg S.R."/>
            <person name="Sudasinghe N."/>
            <person name="Schambach J.Y."/>
            <person name="Rollin J.A."/>
            <person name="Pattathil S."/>
            <person name="Barry A.N."/>
        </authorList>
    </citation>
    <scope>NUCLEOTIDE SEQUENCE [LARGE SCALE GENOMIC DNA]</scope>
    <source>
        <strain evidence="8">UTEX 25</strain>
    </source>
</reference>
<dbReference type="Proteomes" id="UP000028924">
    <property type="component" value="Unassembled WGS sequence"/>
</dbReference>
<keyword evidence="7" id="KW-0647">Proteasome</keyword>
<dbReference type="STRING" id="3075.A0A087SN36"/>
<evidence type="ECO:0000313" key="10">
    <source>
        <dbReference type="Proteomes" id="UP000279271"/>
    </source>
</evidence>
<dbReference type="Pfam" id="PF09754">
    <property type="entry name" value="PAC2"/>
    <property type="match status" value="1"/>
</dbReference>
<dbReference type="RefSeq" id="XP_011400107.1">
    <property type="nucleotide sequence ID" value="XM_011401805.1"/>
</dbReference>
<reference evidence="5" key="2">
    <citation type="submission" date="2015-08" db="EMBL/GenBank/DDBJ databases">
        <authorList>
            <person name="Babu N.S."/>
            <person name="Beckwith C.J."/>
            <person name="Beseler K.G."/>
            <person name="Brison A."/>
            <person name="Carone J.V."/>
            <person name="Caskin T.P."/>
            <person name="Diamond M."/>
            <person name="Durham M.E."/>
            <person name="Foxe J.M."/>
            <person name="Go M."/>
            <person name="Henderson B.A."/>
            <person name="Jones I.B."/>
            <person name="McGettigan J.A."/>
            <person name="Micheletti S.J."/>
            <person name="Nasrallah M.E."/>
            <person name="Ortiz D."/>
            <person name="Piller C.R."/>
            <person name="Privatt S.R."/>
            <person name="Schneider S.L."/>
            <person name="Sharp S."/>
            <person name="Smith T.C."/>
            <person name="Stanton J.D."/>
            <person name="Ullery H.E."/>
            <person name="Wilson R.J."/>
            <person name="Serrano M.G."/>
            <person name="Buck G."/>
            <person name="Lee V."/>
            <person name="Wang Y."/>
            <person name="Carvalho R."/>
            <person name="Voegtly L."/>
            <person name="Shi R."/>
            <person name="Duckworth R."/>
            <person name="Johnson A."/>
            <person name="Loviza R."/>
            <person name="Walstead R."/>
            <person name="Shah Z."/>
            <person name="Kiflezghi M."/>
            <person name="Wade K."/>
            <person name="Ball S.L."/>
            <person name="Bradley K.W."/>
            <person name="Asai D.J."/>
            <person name="Bowman C.A."/>
            <person name="Russell D.A."/>
            <person name="Pope W.H."/>
            <person name="Jacobs-Sera D."/>
            <person name="Hendrix R.W."/>
            <person name="Hatfull G.F."/>
        </authorList>
    </citation>
    <scope>NUCLEOTIDE SEQUENCE</scope>
</reference>
<evidence type="ECO:0000313" key="8">
    <source>
        <dbReference type="EMBL" id="RMZ55470.1"/>
    </source>
</evidence>
<evidence type="ECO:0000313" key="9">
    <source>
        <dbReference type="Proteomes" id="UP000028924"/>
    </source>
</evidence>
<dbReference type="SUPFAM" id="SSF159659">
    <property type="entry name" value="Cgl1923-like"/>
    <property type="match status" value="1"/>
</dbReference>
<evidence type="ECO:0000256" key="1">
    <source>
        <dbReference type="ARBA" id="ARBA00019186"/>
    </source>
</evidence>
<dbReference type="PIRSF" id="PIRSF010044">
    <property type="entry name" value="UCP010044"/>
    <property type="match status" value="1"/>
</dbReference>
<evidence type="ECO:0000313" key="6">
    <source>
        <dbReference type="EMBL" id="JAT76358.1"/>
    </source>
</evidence>
<proteinExistence type="inferred from homology"/>
<evidence type="ECO:0000256" key="4">
    <source>
        <dbReference type="PIRNR" id="PIRNR010044"/>
    </source>
</evidence>
<dbReference type="EMBL" id="GDKF01002264">
    <property type="protein sequence ID" value="JAT76358.1"/>
    <property type="molecule type" value="Transcribed_RNA"/>
</dbReference>
<keyword evidence="2 4" id="KW-0143">Chaperone</keyword>
<evidence type="ECO:0000313" key="7">
    <source>
        <dbReference type="EMBL" id="KFM27140.1"/>
    </source>
</evidence>
<dbReference type="KEGG" id="apro:F751_1313"/>
<dbReference type="Proteomes" id="UP000279271">
    <property type="component" value="Unassembled WGS sequence"/>
</dbReference>
<gene>
    <name evidence="8" type="ORF">APUTEX25_000053</name>
    <name evidence="7" type="ORF">F751_1313</name>
    <name evidence="5" type="ORF">g.29876</name>
    <name evidence="6" type="ORF">g.29887</name>
</gene>
<dbReference type="InterPro" id="IPR016562">
    <property type="entry name" value="Proteasome_assmbl_chp_2_euk"/>
</dbReference>
<evidence type="ECO:0000256" key="3">
    <source>
        <dbReference type="ARBA" id="ARBA00025745"/>
    </source>
</evidence>
<dbReference type="GO" id="GO:0005829">
    <property type="term" value="C:cytosol"/>
    <property type="evidence" value="ECO:0007669"/>
    <property type="project" value="TreeGrafter"/>
</dbReference>
<reference evidence="8" key="4">
    <citation type="submission" date="2018-10" db="EMBL/GenBank/DDBJ databases">
        <authorList>
            <person name="Hovde B."/>
            <person name="Zhang X."/>
        </authorList>
    </citation>
    <scope>NUCLEOTIDE SEQUENCE [LARGE SCALE GENOMIC DNA]</scope>
    <source>
        <strain evidence="8">UTEX 25</strain>
    </source>
</reference>
<dbReference type="Gene3D" id="3.40.50.10900">
    <property type="entry name" value="PAC-like subunit"/>
    <property type="match status" value="2"/>
</dbReference>
<dbReference type="InterPro" id="IPR038389">
    <property type="entry name" value="PSMG2_sf"/>
</dbReference>
<comment type="similarity">
    <text evidence="3 4">Belongs to the PSMG2 family.</text>
</comment>
<dbReference type="GO" id="GO:0005634">
    <property type="term" value="C:nucleus"/>
    <property type="evidence" value="ECO:0007669"/>
    <property type="project" value="TreeGrafter"/>
</dbReference>
<keyword evidence="9" id="KW-1185">Reference proteome</keyword>
<evidence type="ECO:0000256" key="2">
    <source>
        <dbReference type="ARBA" id="ARBA00023186"/>
    </source>
</evidence>
<reference evidence="10" key="3">
    <citation type="journal article" date="2018" name="Algal Res.">
        <title>Characterization of plant carbon substrate utilization by Auxenochlorella protothecoides.</title>
        <authorList>
            <person name="Vogler B.W."/>
            <person name="Starkenburg S.R."/>
            <person name="Sudasinghe N."/>
            <person name="Schambach J.Y."/>
            <person name="Rollin J.A."/>
            <person name="Pattathil S."/>
            <person name="Barry A.N."/>
        </authorList>
    </citation>
    <scope>NUCLEOTIDE SEQUENCE [LARGE SCALE GENOMIC DNA]</scope>
    <source>
        <strain evidence="10">UTEX 25</strain>
    </source>
</reference>